<protein>
    <submittedName>
        <fullName evidence="11">ABC transporter permease</fullName>
    </submittedName>
</protein>
<keyword evidence="5" id="KW-0571">Peptide transport</keyword>
<evidence type="ECO:0000256" key="2">
    <source>
        <dbReference type="ARBA" id="ARBA00022448"/>
    </source>
</evidence>
<dbReference type="Gene3D" id="1.10.3720.10">
    <property type="entry name" value="MetI-like"/>
    <property type="match status" value="1"/>
</dbReference>
<dbReference type="EMBL" id="VWNA01000001">
    <property type="protein sequence ID" value="MQT11371.1"/>
    <property type="molecule type" value="Genomic_DNA"/>
</dbReference>
<comment type="similarity">
    <text evidence="9">Belongs to the binding-protein-dependent transport system permease family.</text>
</comment>
<evidence type="ECO:0000256" key="6">
    <source>
        <dbReference type="ARBA" id="ARBA00022927"/>
    </source>
</evidence>
<dbReference type="PANTHER" id="PTHR43386:SF1">
    <property type="entry name" value="D,D-DIPEPTIDE TRANSPORT SYSTEM PERMEASE PROTEIN DDPC-RELATED"/>
    <property type="match status" value="1"/>
</dbReference>
<dbReference type="GO" id="GO:0055085">
    <property type="term" value="P:transmembrane transport"/>
    <property type="evidence" value="ECO:0007669"/>
    <property type="project" value="InterPro"/>
</dbReference>
<dbReference type="PANTHER" id="PTHR43386">
    <property type="entry name" value="OLIGOPEPTIDE TRANSPORT SYSTEM PERMEASE PROTEIN APPC"/>
    <property type="match status" value="1"/>
</dbReference>
<evidence type="ECO:0000313" key="12">
    <source>
        <dbReference type="Proteomes" id="UP000332515"/>
    </source>
</evidence>
<evidence type="ECO:0000313" key="11">
    <source>
        <dbReference type="EMBL" id="MQT11371.1"/>
    </source>
</evidence>
<dbReference type="InterPro" id="IPR050366">
    <property type="entry name" value="BP-dependent_transpt_permease"/>
</dbReference>
<keyword evidence="7 9" id="KW-1133">Transmembrane helix</keyword>
<feature type="transmembrane region" description="Helical" evidence="9">
    <location>
        <begin position="241"/>
        <end position="267"/>
    </location>
</feature>
<keyword evidence="8 9" id="KW-0472">Membrane</keyword>
<comment type="subcellular location">
    <subcellularLocation>
        <location evidence="1 9">Cell membrane</location>
        <topology evidence="1 9">Multi-pass membrane protein</topology>
    </subcellularLocation>
</comment>
<feature type="transmembrane region" description="Helical" evidence="9">
    <location>
        <begin position="124"/>
        <end position="147"/>
    </location>
</feature>
<dbReference type="GO" id="GO:0015031">
    <property type="term" value="P:protein transport"/>
    <property type="evidence" value="ECO:0007669"/>
    <property type="project" value="UniProtKB-KW"/>
</dbReference>
<evidence type="ECO:0000256" key="5">
    <source>
        <dbReference type="ARBA" id="ARBA00022856"/>
    </source>
</evidence>
<keyword evidence="3" id="KW-1003">Cell membrane</keyword>
<evidence type="ECO:0000256" key="9">
    <source>
        <dbReference type="RuleBase" id="RU363032"/>
    </source>
</evidence>
<sequence>MARTRGVRRTGLAGPAALVFLALVALAAIAAPFLVSGDPLDLVAPPLVAPFTDPAHPLGSDTLGRDVLSGLVYGARISMSVAAAASVGAIGLGLIVGTLAGFLGGLADDALMRVTEAVQTVPTFLIALALVSVLGPAASSVVIAIALSSWPASARLVRAEVRRVRTLDFVAGCRAIGLSPLRIAFREVLPNALAPVIALAGIVVASAILIESALSFLGLGDANAVSWGGMVAAGRSAIRTAPFLVVIPGIAIALTVLAVTLAADWIAGRLAVERPPA</sequence>
<dbReference type="SUPFAM" id="SSF161098">
    <property type="entry name" value="MetI-like"/>
    <property type="match status" value="1"/>
</dbReference>
<gene>
    <name evidence="11" type="ORF">F0357_01515</name>
</gene>
<dbReference type="GO" id="GO:0015833">
    <property type="term" value="P:peptide transport"/>
    <property type="evidence" value="ECO:0007669"/>
    <property type="project" value="UniProtKB-KW"/>
</dbReference>
<evidence type="ECO:0000259" key="10">
    <source>
        <dbReference type="PROSITE" id="PS50928"/>
    </source>
</evidence>
<dbReference type="CDD" id="cd06261">
    <property type="entry name" value="TM_PBP2"/>
    <property type="match status" value="1"/>
</dbReference>
<name>A0A6A7XZM9_9HYPH</name>
<accession>A0A6A7XZM9</accession>
<dbReference type="Pfam" id="PF00528">
    <property type="entry name" value="BPD_transp_1"/>
    <property type="match status" value="1"/>
</dbReference>
<evidence type="ECO:0000256" key="4">
    <source>
        <dbReference type="ARBA" id="ARBA00022692"/>
    </source>
</evidence>
<evidence type="ECO:0000256" key="7">
    <source>
        <dbReference type="ARBA" id="ARBA00022989"/>
    </source>
</evidence>
<dbReference type="Proteomes" id="UP000332515">
    <property type="component" value="Unassembled WGS sequence"/>
</dbReference>
<dbReference type="PROSITE" id="PS50928">
    <property type="entry name" value="ABC_TM1"/>
    <property type="match status" value="1"/>
</dbReference>
<reference evidence="11 12" key="1">
    <citation type="submission" date="2019-09" db="EMBL/GenBank/DDBJ databases">
        <title>Segnochrobactrum spirostomi gen. nov., sp. nov., isolated from the ciliate Spirostomum cf. yagiui and description of a novel family, Segnochrobactraceae fam. nov. within the order Rhizobiales of the class Alphaproteobacteria.</title>
        <authorList>
            <person name="Akter S."/>
            <person name="Shazib S.U.A."/>
            <person name="Shin M.K."/>
        </authorList>
    </citation>
    <scope>NUCLEOTIDE SEQUENCE [LARGE SCALE GENOMIC DNA]</scope>
    <source>
        <strain evidence="11 12">Sp-1</strain>
    </source>
</reference>
<dbReference type="InterPro" id="IPR035906">
    <property type="entry name" value="MetI-like_sf"/>
</dbReference>
<dbReference type="RefSeq" id="WP_312861670.1">
    <property type="nucleotide sequence ID" value="NZ_VWNA01000001.1"/>
</dbReference>
<evidence type="ECO:0000256" key="8">
    <source>
        <dbReference type="ARBA" id="ARBA00023136"/>
    </source>
</evidence>
<dbReference type="GO" id="GO:0005886">
    <property type="term" value="C:plasma membrane"/>
    <property type="evidence" value="ECO:0007669"/>
    <property type="project" value="UniProtKB-SubCell"/>
</dbReference>
<dbReference type="InterPro" id="IPR000515">
    <property type="entry name" value="MetI-like"/>
</dbReference>
<keyword evidence="4 9" id="KW-0812">Transmembrane</keyword>
<keyword evidence="2 9" id="KW-0813">Transport</keyword>
<feature type="transmembrane region" description="Helical" evidence="9">
    <location>
        <begin position="77"/>
        <end position="103"/>
    </location>
</feature>
<organism evidence="11 12">
    <name type="scientific">Segnochrobactrum spirostomi</name>
    <dbReference type="NCBI Taxonomy" id="2608987"/>
    <lineage>
        <taxon>Bacteria</taxon>
        <taxon>Pseudomonadati</taxon>
        <taxon>Pseudomonadota</taxon>
        <taxon>Alphaproteobacteria</taxon>
        <taxon>Hyphomicrobiales</taxon>
        <taxon>Segnochrobactraceae</taxon>
        <taxon>Segnochrobactrum</taxon>
    </lineage>
</organism>
<comment type="caution">
    <text evidence="11">The sequence shown here is derived from an EMBL/GenBank/DDBJ whole genome shotgun (WGS) entry which is preliminary data.</text>
</comment>
<keyword evidence="6" id="KW-0653">Protein transport</keyword>
<keyword evidence="12" id="KW-1185">Reference proteome</keyword>
<feature type="domain" description="ABC transmembrane type-1" evidence="10">
    <location>
        <begin position="75"/>
        <end position="263"/>
    </location>
</feature>
<proteinExistence type="inferred from homology"/>
<dbReference type="AlphaFoldDB" id="A0A6A7XZM9"/>
<evidence type="ECO:0000256" key="1">
    <source>
        <dbReference type="ARBA" id="ARBA00004651"/>
    </source>
</evidence>
<evidence type="ECO:0000256" key="3">
    <source>
        <dbReference type="ARBA" id="ARBA00022475"/>
    </source>
</evidence>
<feature type="transmembrane region" description="Helical" evidence="9">
    <location>
        <begin position="196"/>
        <end position="220"/>
    </location>
</feature>